<dbReference type="EC" id="1.5.5.1" evidence="14"/>
<dbReference type="AlphaFoldDB" id="A0A0D3IHZ9"/>
<evidence type="ECO:0000256" key="4">
    <source>
        <dbReference type="ARBA" id="ARBA00022485"/>
    </source>
</evidence>
<dbReference type="OMA" id="INFQNCV"/>
<evidence type="ECO:0000313" key="17">
    <source>
        <dbReference type="Proteomes" id="UP000013827"/>
    </source>
</evidence>
<dbReference type="RefSeq" id="XP_005763313.1">
    <property type="nucleotide sequence ID" value="XM_005763256.1"/>
</dbReference>
<dbReference type="InterPro" id="IPR017896">
    <property type="entry name" value="4Fe4S_Fe-S-bd"/>
</dbReference>
<name>A0A0D3IHZ9_EMIH1</name>
<proteinExistence type="predicted"/>
<dbReference type="eggNOG" id="KOG2415">
    <property type="taxonomic scope" value="Eukaryota"/>
</dbReference>
<evidence type="ECO:0000256" key="7">
    <source>
        <dbReference type="ARBA" id="ARBA00022827"/>
    </source>
</evidence>
<keyword evidence="4" id="KW-0004">4Fe-4S</keyword>
<dbReference type="InterPro" id="IPR049398">
    <property type="entry name" value="ETF-QO/FixC_UQ-bd"/>
</dbReference>
<dbReference type="GeneID" id="17257005"/>
<dbReference type="GO" id="GO:0046872">
    <property type="term" value="F:metal ion binding"/>
    <property type="evidence" value="ECO:0007669"/>
    <property type="project" value="UniProtKB-KW"/>
</dbReference>
<evidence type="ECO:0000256" key="10">
    <source>
        <dbReference type="ARBA" id="ARBA00023004"/>
    </source>
</evidence>
<dbReference type="GO" id="GO:0051539">
    <property type="term" value="F:4 iron, 4 sulfur cluster binding"/>
    <property type="evidence" value="ECO:0007669"/>
    <property type="project" value="UniProtKB-UniRule"/>
</dbReference>
<dbReference type="Gene3D" id="3.50.50.60">
    <property type="entry name" value="FAD/NAD(P)-binding domain"/>
    <property type="match status" value="1"/>
</dbReference>
<evidence type="ECO:0000256" key="11">
    <source>
        <dbReference type="ARBA" id="ARBA00023014"/>
    </source>
</evidence>
<dbReference type="Pfam" id="PF13450">
    <property type="entry name" value="NAD_binding_8"/>
    <property type="match status" value="1"/>
</dbReference>
<dbReference type="Gene3D" id="3.30.70.20">
    <property type="match status" value="1"/>
</dbReference>
<protein>
    <recommendedName>
        <fullName evidence="14">Electron transfer flavoprotein-ubiquinone oxidoreductase</fullName>
        <shortName evidence="14">ETF-QO</shortName>
        <ecNumber evidence="14">1.5.5.1</ecNumber>
    </recommendedName>
</protein>
<keyword evidence="5 14" id="KW-0285">Flavoprotein</keyword>
<keyword evidence="6 14" id="KW-0479">Metal-binding</keyword>
<evidence type="ECO:0000256" key="1">
    <source>
        <dbReference type="ARBA" id="ARBA00001974"/>
    </source>
</evidence>
<keyword evidence="17" id="KW-1185">Reference proteome</keyword>
<evidence type="ECO:0000256" key="3">
    <source>
        <dbReference type="ARBA" id="ARBA00022448"/>
    </source>
</evidence>
<dbReference type="PROSITE" id="PS51379">
    <property type="entry name" value="4FE4S_FER_2"/>
    <property type="match status" value="1"/>
</dbReference>
<evidence type="ECO:0000256" key="9">
    <source>
        <dbReference type="ARBA" id="ARBA00023002"/>
    </source>
</evidence>
<organism evidence="16 17">
    <name type="scientific">Emiliania huxleyi (strain CCMP1516)</name>
    <dbReference type="NCBI Taxonomy" id="280463"/>
    <lineage>
        <taxon>Eukaryota</taxon>
        <taxon>Haptista</taxon>
        <taxon>Haptophyta</taxon>
        <taxon>Prymnesiophyceae</taxon>
        <taxon>Isochrysidales</taxon>
        <taxon>Noelaerhabdaceae</taxon>
        <taxon>Emiliania</taxon>
    </lineage>
</organism>
<dbReference type="SUPFAM" id="SSF54373">
    <property type="entry name" value="FAD-linked reductases, C-terminal domain"/>
    <property type="match status" value="1"/>
</dbReference>
<reference evidence="17" key="1">
    <citation type="journal article" date="2013" name="Nature">
        <title>Pan genome of the phytoplankton Emiliania underpins its global distribution.</title>
        <authorList>
            <person name="Read B.A."/>
            <person name="Kegel J."/>
            <person name="Klute M.J."/>
            <person name="Kuo A."/>
            <person name="Lefebvre S.C."/>
            <person name="Maumus F."/>
            <person name="Mayer C."/>
            <person name="Miller J."/>
            <person name="Monier A."/>
            <person name="Salamov A."/>
            <person name="Young J."/>
            <person name="Aguilar M."/>
            <person name="Claverie J.M."/>
            <person name="Frickenhaus S."/>
            <person name="Gonzalez K."/>
            <person name="Herman E.K."/>
            <person name="Lin Y.C."/>
            <person name="Napier J."/>
            <person name="Ogata H."/>
            <person name="Sarno A.F."/>
            <person name="Shmutz J."/>
            <person name="Schroeder D."/>
            <person name="de Vargas C."/>
            <person name="Verret F."/>
            <person name="von Dassow P."/>
            <person name="Valentin K."/>
            <person name="Van de Peer Y."/>
            <person name="Wheeler G."/>
            <person name="Dacks J.B."/>
            <person name="Delwiche C.F."/>
            <person name="Dyhrman S.T."/>
            <person name="Glockner G."/>
            <person name="John U."/>
            <person name="Richards T."/>
            <person name="Worden A.Z."/>
            <person name="Zhang X."/>
            <person name="Grigoriev I.V."/>
            <person name="Allen A.E."/>
            <person name="Bidle K."/>
            <person name="Borodovsky M."/>
            <person name="Bowler C."/>
            <person name="Brownlee C."/>
            <person name="Cock J.M."/>
            <person name="Elias M."/>
            <person name="Gladyshev V.N."/>
            <person name="Groth M."/>
            <person name="Guda C."/>
            <person name="Hadaegh A."/>
            <person name="Iglesias-Rodriguez M.D."/>
            <person name="Jenkins J."/>
            <person name="Jones B.M."/>
            <person name="Lawson T."/>
            <person name="Leese F."/>
            <person name="Lindquist E."/>
            <person name="Lobanov A."/>
            <person name="Lomsadze A."/>
            <person name="Malik S.B."/>
            <person name="Marsh M.E."/>
            <person name="Mackinder L."/>
            <person name="Mock T."/>
            <person name="Mueller-Roeber B."/>
            <person name="Pagarete A."/>
            <person name="Parker M."/>
            <person name="Probert I."/>
            <person name="Quesneville H."/>
            <person name="Raines C."/>
            <person name="Rensing S.A."/>
            <person name="Riano-Pachon D.M."/>
            <person name="Richier S."/>
            <person name="Rokitta S."/>
            <person name="Shiraiwa Y."/>
            <person name="Soanes D.M."/>
            <person name="van der Giezen M."/>
            <person name="Wahlund T.M."/>
            <person name="Williams B."/>
            <person name="Wilson W."/>
            <person name="Wolfe G."/>
            <person name="Wurch L.L."/>
        </authorList>
    </citation>
    <scope>NUCLEOTIDE SEQUENCE</scope>
</reference>
<evidence type="ECO:0000313" key="16">
    <source>
        <dbReference type="EnsemblProtists" id="EOD10884"/>
    </source>
</evidence>
<evidence type="ECO:0000256" key="5">
    <source>
        <dbReference type="ARBA" id="ARBA00022630"/>
    </source>
</evidence>
<dbReference type="FunFam" id="3.30.70.20:FF:000012">
    <property type="entry name" value="Electron transfer flavoprotein-ubiquinone oxidoreductase, mitochondrial"/>
    <property type="match status" value="1"/>
</dbReference>
<comment type="catalytic activity">
    <reaction evidence="13 14">
        <text>a ubiquinone + reduced [electron-transfer flavoprotein] = a ubiquinol + oxidized [electron-transfer flavoprotein] + H(+)</text>
        <dbReference type="Rhea" id="RHEA:24052"/>
        <dbReference type="Rhea" id="RHEA-COMP:9565"/>
        <dbReference type="Rhea" id="RHEA-COMP:9566"/>
        <dbReference type="Rhea" id="RHEA-COMP:10685"/>
        <dbReference type="Rhea" id="RHEA-COMP:10686"/>
        <dbReference type="ChEBI" id="CHEBI:15378"/>
        <dbReference type="ChEBI" id="CHEBI:16389"/>
        <dbReference type="ChEBI" id="CHEBI:17976"/>
        <dbReference type="ChEBI" id="CHEBI:57692"/>
        <dbReference type="ChEBI" id="CHEBI:58307"/>
        <dbReference type="EC" id="1.5.5.1"/>
    </reaction>
</comment>
<keyword evidence="11 14" id="KW-0411">Iron-sulfur</keyword>
<dbReference type="PROSITE" id="PS00198">
    <property type="entry name" value="4FE4S_FER_1"/>
    <property type="match status" value="1"/>
</dbReference>
<dbReference type="PANTHER" id="PTHR10617:SF107">
    <property type="entry name" value="ELECTRON TRANSFER FLAVOPROTEIN-UBIQUINONE OXIDOREDUCTASE, MITOCHONDRIAL"/>
    <property type="match status" value="1"/>
</dbReference>
<evidence type="ECO:0000256" key="14">
    <source>
        <dbReference type="RuleBase" id="RU366068"/>
    </source>
</evidence>
<dbReference type="InterPro" id="IPR007859">
    <property type="entry name" value="ETF-QO/FixX_C"/>
</dbReference>
<keyword evidence="3 14" id="KW-0813">Transport</keyword>
<evidence type="ECO:0000259" key="15">
    <source>
        <dbReference type="PROSITE" id="PS51379"/>
    </source>
</evidence>
<dbReference type="EnsemblProtists" id="EOD10884">
    <property type="protein sequence ID" value="EOD10884"/>
    <property type="gene ID" value="EMIHUDRAFT_437738"/>
</dbReference>
<keyword evidence="8 14" id="KW-0249">Electron transport</keyword>
<dbReference type="Proteomes" id="UP000013827">
    <property type="component" value="Unassembled WGS sequence"/>
</dbReference>
<dbReference type="PANTHER" id="PTHR10617">
    <property type="entry name" value="ELECTRON TRANSFER FLAVOPROTEIN-UBIQUINONE OXIDOREDUCTASE"/>
    <property type="match status" value="1"/>
</dbReference>
<dbReference type="Gene3D" id="3.30.9.90">
    <property type="match status" value="1"/>
</dbReference>
<evidence type="ECO:0000256" key="2">
    <source>
        <dbReference type="ARBA" id="ARBA00002819"/>
    </source>
</evidence>
<dbReference type="GO" id="GO:0005743">
    <property type="term" value="C:mitochondrial inner membrane"/>
    <property type="evidence" value="ECO:0007669"/>
    <property type="project" value="TreeGrafter"/>
</dbReference>
<dbReference type="SUPFAM" id="SSF51905">
    <property type="entry name" value="FAD/NAD(P)-binding domain"/>
    <property type="match status" value="1"/>
</dbReference>
<dbReference type="GO" id="GO:0004174">
    <property type="term" value="F:electron-transferring-flavoprotein dehydrogenase activity"/>
    <property type="evidence" value="ECO:0007669"/>
    <property type="project" value="UniProtKB-UniRule"/>
</dbReference>
<evidence type="ECO:0000256" key="13">
    <source>
        <dbReference type="ARBA" id="ARBA00052682"/>
    </source>
</evidence>
<dbReference type="SUPFAM" id="SSF54862">
    <property type="entry name" value="4Fe-4S ferredoxins"/>
    <property type="match status" value="1"/>
</dbReference>
<dbReference type="Pfam" id="PF21162">
    <property type="entry name" value="ETFQO_UQ-bd"/>
    <property type="match status" value="1"/>
</dbReference>
<keyword evidence="9 14" id="KW-0560">Oxidoreductase</keyword>
<feature type="domain" description="4Fe-4S ferredoxin-type" evidence="15">
    <location>
        <begin position="585"/>
        <end position="614"/>
    </location>
</feature>
<comment type="function">
    <text evidence="2 14">Accepts electrons from ETF and reduces ubiquinone.</text>
</comment>
<comment type="cofactor">
    <cofactor evidence="14">
        <name>[4Fe-4S] cluster</name>
        <dbReference type="ChEBI" id="CHEBI:49883"/>
    </cofactor>
    <text evidence="14">Binds 1 [4Fe-4S] cluster.</text>
</comment>
<keyword evidence="12 14" id="KW-0830">Ubiquinone</keyword>
<dbReference type="STRING" id="2903.R1DQC5"/>
<evidence type="ECO:0000256" key="6">
    <source>
        <dbReference type="ARBA" id="ARBA00022723"/>
    </source>
</evidence>
<dbReference type="InterPro" id="IPR040156">
    <property type="entry name" value="ETF-QO"/>
</dbReference>
<dbReference type="PaxDb" id="2903-EOD10884"/>
<comment type="cofactor">
    <cofactor evidence="1 14">
        <name>FAD</name>
        <dbReference type="ChEBI" id="CHEBI:57692"/>
    </cofactor>
</comment>
<evidence type="ECO:0000256" key="12">
    <source>
        <dbReference type="ARBA" id="ARBA00023075"/>
    </source>
</evidence>
<keyword evidence="10 14" id="KW-0408">Iron</keyword>
<dbReference type="HOGENOM" id="CLU_009667_4_0_1"/>
<accession>A0A0D3IHZ9</accession>
<sequence>MLSRLGSRSPLLTSTRRLCAPALPKGVLTTHYKKIDRATDERWQDIDMERFADETDLLIVGGGPAGLSAAIRFKQLCNEAGLDYRVTLLEKAAGAGEHTLSGAVLEPRALEELFPDWEERGAPLKTPVTSERLGYIPPWFPSLNLPLPIMSGTPTDNHGNYIVRLGNFTAWLAEQAEELGVEIYTGQGGVEVLYNDTDEVVGVATNDVGVAKDGAPKDSFERGMELRAKATLFAEGCRGSLTQEVIDKFSLAAGSEPQTYGLGLKELWRISPEKHRPGHVDHTAGWPADNNTWGGSFLYHLDPSEGDGDTLVITGYVVALDYSNPYLNPFKMFQQWKTHPSIRPTFEGGERLAYGARALNEGGFQSIPKLTFPGGALVGCAAGFLNVPKIKGTHTAMKSGMLAAESAFSAMQALPEPAEAEEAAEEEEEMPPPFTGPVADLGPYQSALEGSWVYEELHSVRNVRPAAHATPLGMWGTFLYAGVVHYVTRGREWFTLSHGGADHERLKPASEFSPIEYPKPDGEVSFDLLSSVALTGTNHEGNQPPHLTLKDDAVPVARNLAVFDGPEQRFCPAGVYEYLEEEGERRLQINAQNCIHCKTCDIKCPSQNIDWVVPEGGGGPAYAGM</sequence>
<dbReference type="KEGG" id="ehx:EMIHUDRAFT_437738"/>
<evidence type="ECO:0000256" key="8">
    <source>
        <dbReference type="ARBA" id="ARBA00022982"/>
    </source>
</evidence>
<dbReference type="PRINTS" id="PR00368">
    <property type="entry name" value="FADPNR"/>
</dbReference>
<keyword evidence="7 14" id="KW-0274">FAD</keyword>
<reference evidence="16" key="2">
    <citation type="submission" date="2024-10" db="UniProtKB">
        <authorList>
            <consortium name="EnsemblProtists"/>
        </authorList>
    </citation>
    <scope>IDENTIFICATION</scope>
</reference>
<dbReference type="InterPro" id="IPR036188">
    <property type="entry name" value="FAD/NAD-bd_sf"/>
</dbReference>
<dbReference type="Pfam" id="PF05187">
    <property type="entry name" value="Fer4_ETF_QO"/>
    <property type="match status" value="1"/>
</dbReference>
<dbReference type="InterPro" id="IPR017900">
    <property type="entry name" value="4Fe4S_Fe_S_CS"/>
</dbReference>